<protein>
    <submittedName>
        <fullName evidence="2">DUF4437 domain-containing protein</fullName>
    </submittedName>
</protein>
<accession>A0A516GTQ0</accession>
<dbReference type="KEGG" id="fop:FNB79_13195"/>
<dbReference type="Pfam" id="PF14499">
    <property type="entry name" value="DUF4437"/>
    <property type="match status" value="1"/>
</dbReference>
<evidence type="ECO:0000313" key="3">
    <source>
        <dbReference type="Proteomes" id="UP000319209"/>
    </source>
</evidence>
<organism evidence="2 3">
    <name type="scientific">Formosa sediminum</name>
    <dbReference type="NCBI Taxonomy" id="2594004"/>
    <lineage>
        <taxon>Bacteria</taxon>
        <taxon>Pseudomonadati</taxon>
        <taxon>Bacteroidota</taxon>
        <taxon>Flavobacteriia</taxon>
        <taxon>Flavobacteriales</taxon>
        <taxon>Flavobacteriaceae</taxon>
        <taxon>Formosa</taxon>
    </lineage>
</organism>
<dbReference type="AlphaFoldDB" id="A0A516GTQ0"/>
<dbReference type="InterPro" id="IPR028013">
    <property type="entry name" value="DUF4437"/>
</dbReference>
<feature type="chain" id="PRO_5021859086" evidence="1">
    <location>
        <begin position="19"/>
        <end position="280"/>
    </location>
</feature>
<keyword evidence="3" id="KW-1185">Reference proteome</keyword>
<name>A0A516GTQ0_9FLAO</name>
<dbReference type="RefSeq" id="WP_143381757.1">
    <property type="nucleotide sequence ID" value="NZ_CP041637.1"/>
</dbReference>
<evidence type="ECO:0000313" key="2">
    <source>
        <dbReference type="EMBL" id="QDO94882.1"/>
    </source>
</evidence>
<feature type="signal peptide" evidence="1">
    <location>
        <begin position="1"/>
        <end position="18"/>
    </location>
</feature>
<dbReference type="Gene3D" id="2.60.120.10">
    <property type="entry name" value="Jelly Rolls"/>
    <property type="match status" value="1"/>
</dbReference>
<reference evidence="2 3" key="1">
    <citation type="submission" date="2019-07" db="EMBL/GenBank/DDBJ databases">
        <title>Genome sequencing for Formosa sp. PS13.</title>
        <authorList>
            <person name="Park S.-J."/>
        </authorList>
    </citation>
    <scope>NUCLEOTIDE SEQUENCE [LARGE SCALE GENOMIC DNA]</scope>
    <source>
        <strain evidence="2 3">PS13</strain>
    </source>
</reference>
<dbReference type="SUPFAM" id="SSF51182">
    <property type="entry name" value="RmlC-like cupins"/>
    <property type="match status" value="1"/>
</dbReference>
<dbReference type="InterPro" id="IPR014710">
    <property type="entry name" value="RmlC-like_jellyroll"/>
</dbReference>
<dbReference type="Proteomes" id="UP000319209">
    <property type="component" value="Chromosome"/>
</dbReference>
<keyword evidence="1" id="KW-0732">Signal</keyword>
<dbReference type="InterPro" id="IPR011051">
    <property type="entry name" value="RmlC_Cupin_sf"/>
</dbReference>
<sequence>MKKYILHVLFISVVCANAQTSKSFTETSNNDVVTLDQVNWGLLNPLRGDKSPAAGQLWGDRTETSASGFLVKFNTGFSSPPHIHNITYRGVVIYGAVHNADENAKNMWLPTASYWQQPAGEPHITSASGTTNLAYIEIEKGPYLVQPKSDAFSTDLHSLNVHASNLVWLNASDINWIDNNSGVQSVALWGNYFAGELHGSMLKIPAHFNGNIKSLCSVFRAVVIQGTINHSLEGSTSSLLLEPGSYFGMVKNSTHKISNTSDEAVILYIRSNGTFNVNVI</sequence>
<dbReference type="CDD" id="cd06989">
    <property type="entry name" value="cupin_DRT102"/>
    <property type="match status" value="1"/>
</dbReference>
<proteinExistence type="predicted"/>
<evidence type="ECO:0000256" key="1">
    <source>
        <dbReference type="SAM" id="SignalP"/>
    </source>
</evidence>
<dbReference type="OrthoDB" id="291085at2"/>
<dbReference type="EMBL" id="CP041637">
    <property type="protein sequence ID" value="QDO94882.1"/>
    <property type="molecule type" value="Genomic_DNA"/>
</dbReference>
<gene>
    <name evidence="2" type="ORF">FNB79_13195</name>
</gene>